<protein>
    <submittedName>
        <fullName evidence="1">4010_t:CDS:1</fullName>
    </submittedName>
</protein>
<proteinExistence type="predicted"/>
<evidence type="ECO:0000313" key="1">
    <source>
        <dbReference type="EMBL" id="CAG8693783.1"/>
    </source>
</evidence>
<accession>A0A9N9HMI7</accession>
<organism evidence="1 2">
    <name type="scientific">Acaulospora morrowiae</name>
    <dbReference type="NCBI Taxonomy" id="94023"/>
    <lineage>
        <taxon>Eukaryota</taxon>
        <taxon>Fungi</taxon>
        <taxon>Fungi incertae sedis</taxon>
        <taxon>Mucoromycota</taxon>
        <taxon>Glomeromycotina</taxon>
        <taxon>Glomeromycetes</taxon>
        <taxon>Diversisporales</taxon>
        <taxon>Acaulosporaceae</taxon>
        <taxon>Acaulospora</taxon>
    </lineage>
</organism>
<dbReference type="Proteomes" id="UP000789342">
    <property type="component" value="Unassembled WGS sequence"/>
</dbReference>
<dbReference type="EMBL" id="CAJVPV010015731">
    <property type="protein sequence ID" value="CAG8693783.1"/>
    <property type="molecule type" value="Genomic_DNA"/>
</dbReference>
<keyword evidence="2" id="KW-1185">Reference proteome</keyword>
<evidence type="ECO:0000313" key="2">
    <source>
        <dbReference type="Proteomes" id="UP000789342"/>
    </source>
</evidence>
<name>A0A9N9HMI7_9GLOM</name>
<dbReference type="AlphaFoldDB" id="A0A9N9HMI7"/>
<comment type="caution">
    <text evidence="1">The sequence shown here is derived from an EMBL/GenBank/DDBJ whole genome shotgun (WGS) entry which is preliminary data.</text>
</comment>
<sequence length="89" mass="10069">RFDSLAASKTATNKESYNTSDRFTIYLLLSSFYGSGTTAIERHGIIGSKIKCWQQSKIPTSIFIDDDMLKDRFFHLRNGKVIVIATIMS</sequence>
<reference evidence="1" key="1">
    <citation type="submission" date="2021-06" db="EMBL/GenBank/DDBJ databases">
        <authorList>
            <person name="Kallberg Y."/>
            <person name="Tangrot J."/>
            <person name="Rosling A."/>
        </authorList>
    </citation>
    <scope>NUCLEOTIDE SEQUENCE</scope>
    <source>
        <strain evidence="1">CL551</strain>
    </source>
</reference>
<feature type="non-terminal residue" evidence="1">
    <location>
        <position position="1"/>
    </location>
</feature>
<gene>
    <name evidence="1" type="ORF">AMORRO_LOCUS11759</name>
</gene>